<evidence type="ECO:0000256" key="4">
    <source>
        <dbReference type="ARBA" id="ARBA00022692"/>
    </source>
</evidence>
<evidence type="ECO:0000256" key="1">
    <source>
        <dbReference type="ARBA" id="ARBA00004651"/>
    </source>
</evidence>
<dbReference type="InterPro" id="IPR036259">
    <property type="entry name" value="MFS_trans_sf"/>
</dbReference>
<dbReference type="PRINTS" id="PR01035">
    <property type="entry name" value="TCRTETA"/>
</dbReference>
<dbReference type="InterPro" id="IPR050171">
    <property type="entry name" value="MFS_Transporters"/>
</dbReference>
<dbReference type="GO" id="GO:0022857">
    <property type="term" value="F:transmembrane transporter activity"/>
    <property type="evidence" value="ECO:0007669"/>
    <property type="project" value="InterPro"/>
</dbReference>
<dbReference type="PANTHER" id="PTHR23517">
    <property type="entry name" value="RESISTANCE PROTEIN MDTM, PUTATIVE-RELATED-RELATED"/>
    <property type="match status" value="1"/>
</dbReference>
<feature type="transmembrane region" description="Helical" evidence="7">
    <location>
        <begin position="20"/>
        <end position="42"/>
    </location>
</feature>
<dbReference type="InterPro" id="IPR011701">
    <property type="entry name" value="MFS"/>
</dbReference>
<dbReference type="OrthoDB" id="3285241at2"/>
<proteinExistence type="predicted"/>
<dbReference type="Proteomes" id="UP000256541">
    <property type="component" value="Unassembled WGS sequence"/>
</dbReference>
<reference evidence="9 10" key="1">
    <citation type="submission" date="2017-04" db="EMBL/GenBank/DDBJ databases">
        <title>Comparative genome analysis of Subtercola boreus.</title>
        <authorList>
            <person name="Cho Y.-J."/>
            <person name="Cho A."/>
            <person name="Kim O.-S."/>
            <person name="Lee J.-I."/>
        </authorList>
    </citation>
    <scope>NUCLEOTIDE SEQUENCE [LARGE SCALE GENOMIC DNA]</scope>
    <source>
        <strain evidence="9 10">P27479</strain>
    </source>
</reference>
<feature type="transmembrane region" description="Helical" evidence="7">
    <location>
        <begin position="86"/>
        <end position="103"/>
    </location>
</feature>
<evidence type="ECO:0000256" key="3">
    <source>
        <dbReference type="ARBA" id="ARBA00022475"/>
    </source>
</evidence>
<feature type="transmembrane region" description="Helical" evidence="7">
    <location>
        <begin position="49"/>
        <end position="66"/>
    </location>
</feature>
<dbReference type="InterPro" id="IPR001958">
    <property type="entry name" value="Tet-R_TetA/multi-R_MdtG-like"/>
</dbReference>
<feature type="transmembrane region" description="Helical" evidence="7">
    <location>
        <begin position="232"/>
        <end position="256"/>
    </location>
</feature>
<gene>
    <name evidence="9" type="ORF">B7R22_10195</name>
</gene>
<keyword evidence="6 7" id="KW-0472">Membrane</keyword>
<keyword evidence="2" id="KW-0813">Transport</keyword>
<organism evidence="9 10">
    <name type="scientific">Subtercola boreus</name>
    <dbReference type="NCBI Taxonomy" id="120213"/>
    <lineage>
        <taxon>Bacteria</taxon>
        <taxon>Bacillati</taxon>
        <taxon>Actinomycetota</taxon>
        <taxon>Actinomycetes</taxon>
        <taxon>Micrococcales</taxon>
        <taxon>Microbacteriaceae</taxon>
        <taxon>Subtercola</taxon>
    </lineage>
</organism>
<feature type="transmembrane region" description="Helical" evidence="7">
    <location>
        <begin position="108"/>
        <end position="131"/>
    </location>
</feature>
<evidence type="ECO:0000259" key="8">
    <source>
        <dbReference type="PROSITE" id="PS50850"/>
    </source>
</evidence>
<name>A0A3E0VXD5_9MICO</name>
<evidence type="ECO:0000313" key="9">
    <source>
        <dbReference type="EMBL" id="RFA13993.1"/>
    </source>
</evidence>
<dbReference type="InterPro" id="IPR020846">
    <property type="entry name" value="MFS_dom"/>
</dbReference>
<evidence type="ECO:0000313" key="10">
    <source>
        <dbReference type="Proteomes" id="UP000256541"/>
    </source>
</evidence>
<feature type="domain" description="Major facilitator superfamily (MFS) profile" evidence="8">
    <location>
        <begin position="20"/>
        <end position="410"/>
    </location>
</feature>
<feature type="transmembrane region" description="Helical" evidence="7">
    <location>
        <begin position="176"/>
        <end position="194"/>
    </location>
</feature>
<evidence type="ECO:0000256" key="2">
    <source>
        <dbReference type="ARBA" id="ARBA00022448"/>
    </source>
</evidence>
<comment type="subcellular location">
    <subcellularLocation>
        <location evidence="1">Cell membrane</location>
        <topology evidence="1">Multi-pass membrane protein</topology>
    </subcellularLocation>
</comment>
<feature type="transmembrane region" description="Helical" evidence="7">
    <location>
        <begin position="262"/>
        <end position="280"/>
    </location>
</feature>
<dbReference type="Pfam" id="PF07690">
    <property type="entry name" value="MFS_1"/>
    <property type="match status" value="1"/>
</dbReference>
<dbReference type="AlphaFoldDB" id="A0A3E0VXD5"/>
<evidence type="ECO:0000256" key="7">
    <source>
        <dbReference type="SAM" id="Phobius"/>
    </source>
</evidence>
<accession>A0A3E0VXD5</accession>
<dbReference type="PROSITE" id="PS50850">
    <property type="entry name" value="MFS"/>
    <property type="match status" value="1"/>
</dbReference>
<feature type="transmembrane region" description="Helical" evidence="7">
    <location>
        <begin position="292"/>
        <end position="312"/>
    </location>
</feature>
<keyword evidence="4 7" id="KW-0812">Transmembrane</keyword>
<feature type="transmembrane region" description="Helical" evidence="7">
    <location>
        <begin position="151"/>
        <end position="169"/>
    </location>
</feature>
<evidence type="ECO:0000256" key="5">
    <source>
        <dbReference type="ARBA" id="ARBA00022989"/>
    </source>
</evidence>
<comment type="caution">
    <text evidence="9">The sequence shown here is derived from an EMBL/GenBank/DDBJ whole genome shotgun (WGS) entry which is preliminary data.</text>
</comment>
<dbReference type="Gene3D" id="1.20.1250.20">
    <property type="entry name" value="MFS general substrate transporter like domains"/>
    <property type="match status" value="2"/>
</dbReference>
<sequence>MSTSEPAPAEPATAFRIRSVAASALIPALLFAIGEGAIIPIIPAVAGNLGAGLALAGFIAGMTMIGELVGDIPSGWVVSKIGERRSMIYAAVLSIAAIILCLLAREPLLFGIGIFLLGLSAAIFALARHAFMTSFVPVEFRARALSTLGGTFRAGWFIGPFLGAGIIALTGSALSVFFVMGVCGVAIIVLLLIVDDPTEKLTKPDAGETLVAAEAAGLFSTIWAHRQVLTRIGLGVAIVSALRASRTVVLPLWALSLGLSESTTALIVGLGAAIDFALFYTSGQIMDRFGRLWSVMPSMIGMGVCLVILSFTHDFSHALGWFIVLTILLGLSNGISSGIVMTLGADLAPKSSPAPFLGAFRFTGDLGSAAAPVLIAAVVAVAGLPLAVGTVGVIGFLGAGVMLRYIPRFVPRSLAHKSLGFRARG</sequence>
<keyword evidence="3" id="KW-1003">Cell membrane</keyword>
<evidence type="ECO:0000256" key="6">
    <source>
        <dbReference type="ARBA" id="ARBA00023136"/>
    </source>
</evidence>
<dbReference type="EMBL" id="NBXB01000029">
    <property type="protein sequence ID" value="RFA13993.1"/>
    <property type="molecule type" value="Genomic_DNA"/>
</dbReference>
<feature type="transmembrane region" description="Helical" evidence="7">
    <location>
        <begin position="318"/>
        <end position="344"/>
    </location>
</feature>
<protein>
    <submittedName>
        <fullName evidence="9">MFS transporter</fullName>
    </submittedName>
</protein>
<dbReference type="RefSeq" id="WP_116411656.1">
    <property type="nucleotide sequence ID" value="NZ_NBXB01000029.1"/>
</dbReference>
<dbReference type="GO" id="GO:0005886">
    <property type="term" value="C:plasma membrane"/>
    <property type="evidence" value="ECO:0007669"/>
    <property type="project" value="UniProtKB-SubCell"/>
</dbReference>
<keyword evidence="5 7" id="KW-1133">Transmembrane helix</keyword>
<dbReference type="SUPFAM" id="SSF103473">
    <property type="entry name" value="MFS general substrate transporter"/>
    <property type="match status" value="1"/>
</dbReference>
<dbReference type="PANTHER" id="PTHR23517:SF3">
    <property type="entry name" value="INTEGRAL MEMBRANE TRANSPORT PROTEIN"/>
    <property type="match status" value="1"/>
</dbReference>